<gene>
    <name evidence="5" type="ORF">LTR77_009489</name>
</gene>
<comment type="caution">
    <text evidence="5">The sequence shown here is derived from an EMBL/GenBank/DDBJ whole genome shotgun (WGS) entry which is preliminary data.</text>
</comment>
<dbReference type="PANTHER" id="PTHR30502:SF0">
    <property type="entry name" value="PHOSPHOENOLPYRUVATE CARBOXYLASE FAMILY PROTEIN"/>
    <property type="match status" value="1"/>
</dbReference>
<evidence type="ECO:0000256" key="2">
    <source>
        <dbReference type="ARBA" id="ARBA00022723"/>
    </source>
</evidence>
<evidence type="ECO:0000259" key="4">
    <source>
        <dbReference type="Pfam" id="PF03328"/>
    </source>
</evidence>
<dbReference type="Proteomes" id="UP001337655">
    <property type="component" value="Unassembled WGS sequence"/>
</dbReference>
<keyword evidence="6" id="KW-1185">Reference proteome</keyword>
<keyword evidence="3" id="KW-0456">Lyase</keyword>
<organism evidence="5 6">
    <name type="scientific">Saxophila tyrrhenica</name>
    <dbReference type="NCBI Taxonomy" id="1690608"/>
    <lineage>
        <taxon>Eukaryota</taxon>
        <taxon>Fungi</taxon>
        <taxon>Dikarya</taxon>
        <taxon>Ascomycota</taxon>
        <taxon>Pezizomycotina</taxon>
        <taxon>Dothideomycetes</taxon>
        <taxon>Dothideomycetidae</taxon>
        <taxon>Mycosphaerellales</taxon>
        <taxon>Extremaceae</taxon>
        <taxon>Saxophila</taxon>
    </lineage>
</organism>
<keyword evidence="2" id="KW-0479">Metal-binding</keyword>
<dbReference type="InterPro" id="IPR015813">
    <property type="entry name" value="Pyrv/PenolPyrv_kinase-like_dom"/>
</dbReference>
<reference evidence="5 6" key="1">
    <citation type="submission" date="2023-08" db="EMBL/GenBank/DDBJ databases">
        <title>Black Yeasts Isolated from many extreme environments.</title>
        <authorList>
            <person name="Coleine C."/>
            <person name="Stajich J.E."/>
            <person name="Selbmann L."/>
        </authorList>
    </citation>
    <scope>NUCLEOTIDE SEQUENCE [LARGE SCALE GENOMIC DNA]</scope>
    <source>
        <strain evidence="5 6">CCFEE 5935</strain>
    </source>
</reference>
<evidence type="ECO:0000313" key="6">
    <source>
        <dbReference type="Proteomes" id="UP001337655"/>
    </source>
</evidence>
<dbReference type="EMBL" id="JAVRRT010000018">
    <property type="protein sequence ID" value="KAK5164825.1"/>
    <property type="molecule type" value="Genomic_DNA"/>
</dbReference>
<comment type="similarity">
    <text evidence="1">Belongs to the HpcH/HpaI aldolase family.</text>
</comment>
<dbReference type="SUPFAM" id="SSF51621">
    <property type="entry name" value="Phosphoenolpyruvate/pyruvate domain"/>
    <property type="match status" value="1"/>
</dbReference>
<sequence>MQKANRLQQALKSGKPSFGGWQGLPGSNLSRIIARTPNLDWICIDQEHGNMSDDAMHESVAAIAACGVSPVVRVPDGQHWMIKRALDAGAHGIIVPLLNSAEDAKNIAKYSKFSPVGNRGLGSGLSMEKFISGRTGDVSEVPMGDYFRDANSSTVVCVQIETAGALKDVNEIAAVEGIDVLLIGPTDLGNNIGHPSVLSGGKHAPELDEAIDKINKAAHDAGKKSAIYMGSGEQAKHYAEKGFDMINTANDIQVVKKYFAEHVATATGK</sequence>
<dbReference type="Pfam" id="PF03328">
    <property type="entry name" value="HpcH_HpaI"/>
    <property type="match status" value="1"/>
</dbReference>
<name>A0AAV9NYI0_9PEZI</name>
<evidence type="ECO:0000313" key="5">
    <source>
        <dbReference type="EMBL" id="KAK5164825.1"/>
    </source>
</evidence>
<protein>
    <recommendedName>
        <fullName evidence="4">HpcH/HpaI aldolase/citrate lyase domain-containing protein</fullName>
    </recommendedName>
</protein>
<dbReference type="InterPro" id="IPR040442">
    <property type="entry name" value="Pyrv_kinase-like_dom_sf"/>
</dbReference>
<dbReference type="Gene3D" id="3.20.20.60">
    <property type="entry name" value="Phosphoenolpyruvate-binding domains"/>
    <property type="match status" value="1"/>
</dbReference>
<proteinExistence type="inferred from homology"/>
<dbReference type="InterPro" id="IPR005000">
    <property type="entry name" value="Aldolase/citrate-lyase_domain"/>
</dbReference>
<dbReference type="RefSeq" id="XP_064655021.1">
    <property type="nucleotide sequence ID" value="XM_064806716.1"/>
</dbReference>
<accession>A0AAV9NYI0</accession>
<dbReference type="GO" id="GO:0005737">
    <property type="term" value="C:cytoplasm"/>
    <property type="evidence" value="ECO:0007669"/>
    <property type="project" value="TreeGrafter"/>
</dbReference>
<dbReference type="InterPro" id="IPR050251">
    <property type="entry name" value="HpcH-HpaI_aldolase"/>
</dbReference>
<dbReference type="GO" id="GO:0046872">
    <property type="term" value="F:metal ion binding"/>
    <property type="evidence" value="ECO:0007669"/>
    <property type="project" value="UniProtKB-KW"/>
</dbReference>
<dbReference type="AlphaFoldDB" id="A0AAV9NYI0"/>
<feature type="domain" description="HpcH/HpaI aldolase/citrate lyase" evidence="4">
    <location>
        <begin position="35"/>
        <end position="254"/>
    </location>
</feature>
<dbReference type="GO" id="GO:0016832">
    <property type="term" value="F:aldehyde-lyase activity"/>
    <property type="evidence" value="ECO:0007669"/>
    <property type="project" value="TreeGrafter"/>
</dbReference>
<evidence type="ECO:0000256" key="3">
    <source>
        <dbReference type="ARBA" id="ARBA00023239"/>
    </source>
</evidence>
<evidence type="ECO:0000256" key="1">
    <source>
        <dbReference type="ARBA" id="ARBA00005568"/>
    </source>
</evidence>
<dbReference type="PANTHER" id="PTHR30502">
    <property type="entry name" value="2-KETO-3-DEOXY-L-RHAMNONATE ALDOLASE"/>
    <property type="match status" value="1"/>
</dbReference>
<dbReference type="GeneID" id="89930820"/>